<dbReference type="Gene3D" id="3.40.50.10420">
    <property type="entry name" value="NagB/RpiA/CoA transferase-like"/>
    <property type="match status" value="1"/>
</dbReference>
<dbReference type="InterPro" id="IPR002698">
    <property type="entry name" value="FTHF_cligase"/>
</dbReference>
<comment type="similarity">
    <text evidence="1 5">Belongs to the 5-formyltetrahydrofolate cyclo-ligase family.</text>
</comment>
<dbReference type="PIRSF" id="PIRSF006806">
    <property type="entry name" value="FTHF_cligase"/>
    <property type="match status" value="1"/>
</dbReference>
<dbReference type="AlphaFoldDB" id="A0AAE3KVU7"/>
<keyword evidence="3 4" id="KW-0067">ATP-binding</keyword>
<keyword evidence="5" id="KW-0460">Magnesium</keyword>
<comment type="catalytic activity">
    <reaction evidence="5">
        <text>(6S)-5-formyl-5,6,7,8-tetrahydrofolate + ATP = (6R)-5,10-methenyltetrahydrofolate + ADP + phosphate</text>
        <dbReference type="Rhea" id="RHEA:10488"/>
        <dbReference type="ChEBI" id="CHEBI:30616"/>
        <dbReference type="ChEBI" id="CHEBI:43474"/>
        <dbReference type="ChEBI" id="CHEBI:57455"/>
        <dbReference type="ChEBI" id="CHEBI:57457"/>
        <dbReference type="ChEBI" id="CHEBI:456216"/>
        <dbReference type="EC" id="6.3.3.2"/>
    </reaction>
</comment>
<accession>A0AAE3KVU7</accession>
<feature type="binding site" evidence="4">
    <location>
        <position position="49"/>
    </location>
    <ligand>
        <name>substrate</name>
    </ligand>
</feature>
<feature type="binding site" evidence="4">
    <location>
        <position position="56"/>
    </location>
    <ligand>
        <name>substrate</name>
    </ligand>
</feature>
<keyword evidence="5" id="KW-0479">Metal-binding</keyword>
<dbReference type="Pfam" id="PF01812">
    <property type="entry name" value="5-FTHF_cyc-lig"/>
    <property type="match status" value="1"/>
</dbReference>
<evidence type="ECO:0000256" key="4">
    <source>
        <dbReference type="PIRSR" id="PIRSR006806-1"/>
    </source>
</evidence>
<evidence type="ECO:0000313" key="6">
    <source>
        <dbReference type="EMBL" id="MCP9761770.1"/>
    </source>
</evidence>
<dbReference type="GO" id="GO:0035999">
    <property type="term" value="P:tetrahydrofolate interconversion"/>
    <property type="evidence" value="ECO:0007669"/>
    <property type="project" value="TreeGrafter"/>
</dbReference>
<dbReference type="PANTHER" id="PTHR23407">
    <property type="entry name" value="ATPASE INHIBITOR/5-FORMYLTETRAHYDROFOLATE CYCLO-LIGASE"/>
    <property type="match status" value="1"/>
</dbReference>
<sequence length="197" mass="23199">MRKTEARVHFKDLRKGLNSQEIEKMNGRIRDLLFSRLMIHRYSPIHLYLPIKRNNEVDSLLILETLRRDFAPDIYISKSLDNGELLHVKFEATTNLETNRWGIDEPLDLTDSLSSEAFFELFKTEDILIFVPLLAFDKKGNRVGYGKGYYDRFLQYATKDTTIVGLSLFEPIDSIDDTDQFDVRMHFCITPERIWAW</sequence>
<dbReference type="GO" id="GO:0009396">
    <property type="term" value="P:folic acid-containing compound biosynthetic process"/>
    <property type="evidence" value="ECO:0007669"/>
    <property type="project" value="TreeGrafter"/>
</dbReference>
<feature type="binding site" evidence="4">
    <location>
        <begin position="3"/>
        <end position="7"/>
    </location>
    <ligand>
        <name>ATP</name>
        <dbReference type="ChEBI" id="CHEBI:30616"/>
    </ligand>
</feature>
<evidence type="ECO:0000256" key="5">
    <source>
        <dbReference type="RuleBase" id="RU361279"/>
    </source>
</evidence>
<evidence type="ECO:0000256" key="1">
    <source>
        <dbReference type="ARBA" id="ARBA00010638"/>
    </source>
</evidence>
<keyword evidence="2 4" id="KW-0547">Nucleotide-binding</keyword>
<gene>
    <name evidence="6" type="ORF">EGI31_02300</name>
</gene>
<dbReference type="EC" id="6.3.3.2" evidence="5"/>
<comment type="caution">
    <text evidence="6">The sequence shown here is derived from an EMBL/GenBank/DDBJ whole genome shotgun (WGS) entry which is preliminary data.</text>
</comment>
<dbReference type="GO" id="GO:0005524">
    <property type="term" value="F:ATP binding"/>
    <property type="evidence" value="ECO:0007669"/>
    <property type="project" value="UniProtKB-KW"/>
</dbReference>
<protein>
    <recommendedName>
        <fullName evidence="5">5-formyltetrahydrofolate cyclo-ligase</fullName>
        <ecNumber evidence="5">6.3.3.2</ecNumber>
    </recommendedName>
</protein>
<keyword evidence="6" id="KW-0436">Ligase</keyword>
<dbReference type="Proteomes" id="UP001204144">
    <property type="component" value="Unassembled WGS sequence"/>
</dbReference>
<proteinExistence type="inferred from homology"/>
<dbReference type="NCBIfam" id="TIGR02727">
    <property type="entry name" value="MTHFS_bact"/>
    <property type="match status" value="1"/>
</dbReference>
<dbReference type="EMBL" id="RJUF01000003">
    <property type="protein sequence ID" value="MCP9761770.1"/>
    <property type="molecule type" value="Genomic_DNA"/>
</dbReference>
<dbReference type="GO" id="GO:0046872">
    <property type="term" value="F:metal ion binding"/>
    <property type="evidence" value="ECO:0007669"/>
    <property type="project" value="UniProtKB-KW"/>
</dbReference>
<feature type="binding site" evidence="4">
    <location>
        <begin position="142"/>
        <end position="150"/>
    </location>
    <ligand>
        <name>ATP</name>
        <dbReference type="ChEBI" id="CHEBI:30616"/>
    </ligand>
</feature>
<dbReference type="SUPFAM" id="SSF100950">
    <property type="entry name" value="NagB/RpiA/CoA transferase-like"/>
    <property type="match status" value="1"/>
</dbReference>
<organism evidence="6 7">
    <name type="scientific">Lacihabitans soyangensis</name>
    <dbReference type="NCBI Taxonomy" id="869394"/>
    <lineage>
        <taxon>Bacteria</taxon>
        <taxon>Pseudomonadati</taxon>
        <taxon>Bacteroidota</taxon>
        <taxon>Cytophagia</taxon>
        <taxon>Cytophagales</taxon>
        <taxon>Leadbetterellaceae</taxon>
        <taxon>Lacihabitans</taxon>
    </lineage>
</organism>
<evidence type="ECO:0000256" key="2">
    <source>
        <dbReference type="ARBA" id="ARBA00022741"/>
    </source>
</evidence>
<comment type="cofactor">
    <cofactor evidence="5">
        <name>Mg(2+)</name>
        <dbReference type="ChEBI" id="CHEBI:18420"/>
    </cofactor>
</comment>
<name>A0AAE3KVU7_9BACT</name>
<dbReference type="PANTHER" id="PTHR23407:SF1">
    <property type="entry name" value="5-FORMYLTETRAHYDROFOLATE CYCLO-LIGASE"/>
    <property type="match status" value="1"/>
</dbReference>
<dbReference type="GO" id="GO:0030272">
    <property type="term" value="F:5-formyltetrahydrofolate cyclo-ligase activity"/>
    <property type="evidence" value="ECO:0007669"/>
    <property type="project" value="UniProtKB-EC"/>
</dbReference>
<dbReference type="InterPro" id="IPR037171">
    <property type="entry name" value="NagB/RpiA_transferase-like"/>
</dbReference>
<evidence type="ECO:0000256" key="3">
    <source>
        <dbReference type="ARBA" id="ARBA00022840"/>
    </source>
</evidence>
<dbReference type="InterPro" id="IPR024185">
    <property type="entry name" value="FTHF_cligase-like_sf"/>
</dbReference>
<keyword evidence="7" id="KW-1185">Reference proteome</keyword>
<evidence type="ECO:0000313" key="7">
    <source>
        <dbReference type="Proteomes" id="UP001204144"/>
    </source>
</evidence>
<reference evidence="6 7" key="1">
    <citation type="submission" date="2018-11" db="EMBL/GenBank/DDBJ databases">
        <title>Novel bacteria species description.</title>
        <authorList>
            <person name="Han J.-H."/>
        </authorList>
    </citation>
    <scope>NUCLEOTIDE SEQUENCE [LARGE SCALE GENOMIC DNA]</scope>
    <source>
        <strain evidence="6 7">KCTC23259</strain>
    </source>
</reference>
<dbReference type="RefSeq" id="WP_255035511.1">
    <property type="nucleotide sequence ID" value="NZ_RJUF01000003.1"/>
</dbReference>